<dbReference type="RefSeq" id="WP_115792249.1">
    <property type="nucleotide sequence ID" value="NZ_QSLN01000003.1"/>
</dbReference>
<dbReference type="Gene3D" id="3.30.70.20">
    <property type="match status" value="1"/>
</dbReference>
<reference evidence="5 6" key="1">
    <citation type="submission" date="2018-08" db="EMBL/GenBank/DDBJ databases">
        <title>Form III RuBisCO-mediated autotrophy in Thermodesulfobium bacteria.</title>
        <authorList>
            <person name="Toshchakov S.V."/>
            <person name="Kublanov I.V."/>
            <person name="Frolov E."/>
            <person name="Bonch-Osmolovskaya E.A."/>
            <person name="Tourova T.P."/>
            <person name="Chernych N.A."/>
            <person name="Lebedinsky A.V."/>
        </authorList>
    </citation>
    <scope>NUCLEOTIDE SEQUENCE [LARGE SCALE GENOMIC DNA]</scope>
    <source>
        <strain evidence="5 6">SR</strain>
    </source>
</reference>
<dbReference type="GO" id="GO:0046872">
    <property type="term" value="F:metal ion binding"/>
    <property type="evidence" value="ECO:0007669"/>
    <property type="project" value="UniProtKB-KW"/>
</dbReference>
<dbReference type="GO" id="GO:0051536">
    <property type="term" value="F:iron-sulfur cluster binding"/>
    <property type="evidence" value="ECO:0007669"/>
    <property type="project" value="UniProtKB-KW"/>
</dbReference>
<evidence type="ECO:0000259" key="4">
    <source>
        <dbReference type="PROSITE" id="PS51379"/>
    </source>
</evidence>
<keyword evidence="1" id="KW-0479">Metal-binding</keyword>
<organism evidence="5 6">
    <name type="scientific">Ammonifex thiophilus</name>
    <dbReference type="NCBI Taxonomy" id="444093"/>
    <lineage>
        <taxon>Bacteria</taxon>
        <taxon>Bacillati</taxon>
        <taxon>Bacillota</taxon>
        <taxon>Clostridia</taxon>
        <taxon>Thermoanaerobacterales</taxon>
        <taxon>Thermoanaerobacteraceae</taxon>
        <taxon>Ammonifex</taxon>
    </lineage>
</organism>
<dbReference type="InterPro" id="IPR017900">
    <property type="entry name" value="4Fe4S_Fe_S_CS"/>
</dbReference>
<dbReference type="AlphaFoldDB" id="A0A3D8P4F9"/>
<dbReference type="Pfam" id="PF01656">
    <property type="entry name" value="CbiA"/>
    <property type="match status" value="1"/>
</dbReference>
<dbReference type="Proteomes" id="UP000256329">
    <property type="component" value="Unassembled WGS sequence"/>
</dbReference>
<name>A0A3D8P4F9_9THEO</name>
<gene>
    <name evidence="5" type="ORF">DXX99_04150</name>
</gene>
<comment type="caution">
    <text evidence="5">The sequence shown here is derived from an EMBL/GenBank/DDBJ whole genome shotgun (WGS) entry which is preliminary data.</text>
</comment>
<evidence type="ECO:0000313" key="5">
    <source>
        <dbReference type="EMBL" id="RDV84029.1"/>
    </source>
</evidence>
<dbReference type="Pfam" id="PF00037">
    <property type="entry name" value="Fer4"/>
    <property type="match status" value="1"/>
</dbReference>
<evidence type="ECO:0000256" key="2">
    <source>
        <dbReference type="ARBA" id="ARBA00023004"/>
    </source>
</evidence>
<dbReference type="InterPro" id="IPR002586">
    <property type="entry name" value="CobQ/CobB/MinD/ParA_Nub-bd_dom"/>
</dbReference>
<keyword evidence="6" id="KW-1185">Reference proteome</keyword>
<keyword evidence="3" id="KW-0411">Iron-sulfur</keyword>
<dbReference type="PANTHER" id="PTHR43063">
    <property type="entry name" value="4FE-4S CLUSTER CONTAINING PARA FAMILY ATPASE PROTEIN"/>
    <property type="match status" value="1"/>
</dbReference>
<accession>A0A3D8P4F9</accession>
<dbReference type="PANTHER" id="PTHR43063:SF1">
    <property type="entry name" value="4FE-4S CLUSTER CONTAINING PARA FAMILY ATPASE PROTEIN"/>
    <property type="match status" value="1"/>
</dbReference>
<evidence type="ECO:0000313" key="6">
    <source>
        <dbReference type="Proteomes" id="UP000256329"/>
    </source>
</evidence>
<feature type="domain" description="4Fe-4S ferredoxin-type" evidence="4">
    <location>
        <begin position="88"/>
        <end position="116"/>
    </location>
</feature>
<dbReference type="InterPro" id="IPR027417">
    <property type="entry name" value="P-loop_NTPase"/>
</dbReference>
<keyword evidence="2" id="KW-0408">Iron</keyword>
<dbReference type="EMBL" id="QSLN01000003">
    <property type="protein sequence ID" value="RDV84029.1"/>
    <property type="molecule type" value="Genomic_DNA"/>
</dbReference>
<protein>
    <submittedName>
        <fullName evidence="5">(4Fe-4S)-binding protein</fullName>
    </submittedName>
</protein>
<dbReference type="PROSITE" id="PS00198">
    <property type="entry name" value="4FE4S_FER_1"/>
    <property type="match status" value="1"/>
</dbReference>
<sequence length="278" mass="30351">MIVAVASGKGGVGKTTVAVNLALAAEEEVTLLDSDVEEPNAHLLLRPEIEKETPVPLLVPVFHRERCTGCGKCVEVCAYHALALIGREVLIFDKMCHACGGCIYFCPEKALTEGERVIGVLQEGRAGKVRFIQGKMSVGEALAVPVIKKLREKQGPNTIIDCPPGTSCPVIQAVKGADFCLVVTEPTPFGQHDLRLLVEMLKVLKVPAGVIINRADLGDEEVEEYCHQEGIPILLKIPFDPVIARSFAVGVPFVTRLPRWRQAFSDLWQRLKREGVRA</sequence>
<proteinExistence type="predicted"/>
<evidence type="ECO:0000256" key="3">
    <source>
        <dbReference type="ARBA" id="ARBA00023014"/>
    </source>
</evidence>
<feature type="domain" description="4Fe-4S ferredoxin-type" evidence="4">
    <location>
        <begin position="58"/>
        <end position="87"/>
    </location>
</feature>
<dbReference type="OrthoDB" id="9778602at2"/>
<dbReference type="PROSITE" id="PS51379">
    <property type="entry name" value="4FE4S_FER_2"/>
    <property type="match status" value="2"/>
</dbReference>
<dbReference type="CDD" id="cd03110">
    <property type="entry name" value="SIMIBI_bact_arch"/>
    <property type="match status" value="1"/>
</dbReference>
<dbReference type="SUPFAM" id="SSF52540">
    <property type="entry name" value="P-loop containing nucleoside triphosphate hydrolases"/>
    <property type="match status" value="1"/>
</dbReference>
<evidence type="ECO:0000256" key="1">
    <source>
        <dbReference type="ARBA" id="ARBA00022723"/>
    </source>
</evidence>
<dbReference type="Gene3D" id="3.40.50.300">
    <property type="entry name" value="P-loop containing nucleotide triphosphate hydrolases"/>
    <property type="match status" value="1"/>
</dbReference>
<dbReference type="InterPro" id="IPR017896">
    <property type="entry name" value="4Fe4S_Fe-S-bd"/>
</dbReference>